<gene>
    <name evidence="2" type="ORF">ACFQ0P_07415</name>
</gene>
<dbReference type="SUPFAM" id="SSF140931">
    <property type="entry name" value="Fic-like"/>
    <property type="match status" value="1"/>
</dbReference>
<feature type="domain" description="Fido" evidence="1">
    <location>
        <begin position="126"/>
        <end position="282"/>
    </location>
</feature>
<keyword evidence="3" id="KW-1185">Reference proteome</keyword>
<dbReference type="RefSeq" id="WP_204977939.1">
    <property type="nucleotide sequence ID" value="NZ_JBHTII010000001.1"/>
</dbReference>
<protein>
    <submittedName>
        <fullName evidence="2">Fic family protein</fullName>
    </submittedName>
</protein>
<evidence type="ECO:0000313" key="2">
    <source>
        <dbReference type="EMBL" id="MFD0790219.1"/>
    </source>
</evidence>
<organism evidence="2 3">
    <name type="scientific">Microbacterium insulae</name>
    <dbReference type="NCBI Taxonomy" id="483014"/>
    <lineage>
        <taxon>Bacteria</taxon>
        <taxon>Bacillati</taxon>
        <taxon>Actinomycetota</taxon>
        <taxon>Actinomycetes</taxon>
        <taxon>Micrococcales</taxon>
        <taxon>Microbacteriaceae</taxon>
        <taxon>Microbacterium</taxon>
    </lineage>
</organism>
<dbReference type="PANTHER" id="PTHR13504:SF38">
    <property type="entry name" value="FIDO DOMAIN-CONTAINING PROTEIN"/>
    <property type="match status" value="1"/>
</dbReference>
<dbReference type="PANTHER" id="PTHR13504">
    <property type="entry name" value="FIDO DOMAIN-CONTAINING PROTEIN DDB_G0283145"/>
    <property type="match status" value="1"/>
</dbReference>
<dbReference type="Proteomes" id="UP001597055">
    <property type="component" value="Unassembled WGS sequence"/>
</dbReference>
<comment type="caution">
    <text evidence="2">The sequence shown here is derived from an EMBL/GenBank/DDBJ whole genome shotgun (WGS) entry which is preliminary data.</text>
</comment>
<evidence type="ECO:0000259" key="1">
    <source>
        <dbReference type="PROSITE" id="PS51459"/>
    </source>
</evidence>
<evidence type="ECO:0000313" key="3">
    <source>
        <dbReference type="Proteomes" id="UP001597055"/>
    </source>
</evidence>
<dbReference type="InterPro" id="IPR036597">
    <property type="entry name" value="Fido-like_dom_sf"/>
</dbReference>
<reference evidence="3" key="1">
    <citation type="journal article" date="2019" name="Int. J. Syst. Evol. Microbiol.">
        <title>The Global Catalogue of Microorganisms (GCM) 10K type strain sequencing project: providing services to taxonomists for standard genome sequencing and annotation.</title>
        <authorList>
            <consortium name="The Broad Institute Genomics Platform"/>
            <consortium name="The Broad Institute Genome Sequencing Center for Infectious Disease"/>
            <person name="Wu L."/>
            <person name="Ma J."/>
        </authorList>
    </citation>
    <scope>NUCLEOTIDE SEQUENCE [LARGE SCALE GENOMIC DNA]</scope>
    <source>
        <strain evidence="3">CCUG 54523</strain>
    </source>
</reference>
<name>A0ABW3AIZ0_9MICO</name>
<dbReference type="PROSITE" id="PS51459">
    <property type="entry name" value="FIDO"/>
    <property type="match status" value="1"/>
</dbReference>
<accession>A0ABW3AIZ0</accession>
<dbReference type="InterPro" id="IPR003812">
    <property type="entry name" value="Fido"/>
</dbReference>
<dbReference type="Gene3D" id="1.10.3290.10">
    <property type="entry name" value="Fido-like domain"/>
    <property type="match status" value="1"/>
</dbReference>
<dbReference type="Pfam" id="PF02661">
    <property type="entry name" value="Fic"/>
    <property type="match status" value="1"/>
</dbReference>
<proteinExistence type="predicted"/>
<dbReference type="EMBL" id="JBHTII010000001">
    <property type="protein sequence ID" value="MFD0790219.1"/>
    <property type="molecule type" value="Genomic_DNA"/>
</dbReference>
<sequence>MTPTDTMLRQYTGTHPWLSFTVDLNRLSHAVWMLLGEAESKCEHLAGAALTPSVASELHSIILTKGIHGTTSIEGNTLSEDEVRQRIDGELELSKSREYLGTEVDNILGICNDLADEMRAGSDFALSVDRIKEFNRRILTGLPLREGVVPGVTRTDSVIVGISGYRGAPAEDAEFLLHQMVTWLNQLQAPDSQPEMRFPIAVMKAILAHLYIAWIHPFGDGNGRTARMIEFQLMIEAGVPSPAAHLLSNHYNLTRDVYLIELDKTSRLQGYPIEGFVRYAIQGLVDQLREQIGIVRQQQLAVTWVNYVHDNFRDEDTPAKRRQMHLVLDMPSGEVVAKAKLPEVSARVLREYANKETKTLSRDINELLRRKLVVRSGKGFRPNRELIEAFLPIRLNGNV</sequence>
<dbReference type="InterPro" id="IPR040198">
    <property type="entry name" value="Fido_containing"/>
</dbReference>